<feature type="region of interest" description="Disordered" evidence="1">
    <location>
        <begin position="176"/>
        <end position="202"/>
    </location>
</feature>
<evidence type="ECO:0000256" key="1">
    <source>
        <dbReference type="SAM" id="MobiDB-lite"/>
    </source>
</evidence>
<dbReference type="AlphaFoldDB" id="A0AAV9JMP6"/>
<keyword evidence="3" id="KW-1185">Reference proteome</keyword>
<feature type="compositionally biased region" description="Basic and acidic residues" evidence="1">
    <location>
        <begin position="79"/>
        <end position="90"/>
    </location>
</feature>
<feature type="region of interest" description="Disordered" evidence="1">
    <location>
        <begin position="466"/>
        <end position="538"/>
    </location>
</feature>
<dbReference type="Proteomes" id="UP001324427">
    <property type="component" value="Unassembled WGS sequence"/>
</dbReference>
<feature type="region of interest" description="Disordered" evidence="1">
    <location>
        <begin position="297"/>
        <end position="345"/>
    </location>
</feature>
<feature type="compositionally biased region" description="Gly residues" evidence="1">
    <location>
        <begin position="486"/>
        <end position="498"/>
    </location>
</feature>
<proteinExistence type="predicted"/>
<comment type="caution">
    <text evidence="2">The sequence shown here is derived from an EMBL/GenBank/DDBJ whole genome shotgun (WGS) entry which is preliminary data.</text>
</comment>
<name>A0AAV9JMP6_9PEZI</name>
<feature type="compositionally biased region" description="Basic and acidic residues" evidence="1">
    <location>
        <begin position="309"/>
        <end position="319"/>
    </location>
</feature>
<evidence type="ECO:0000313" key="3">
    <source>
        <dbReference type="Proteomes" id="UP001324427"/>
    </source>
</evidence>
<reference evidence="2 3" key="1">
    <citation type="submission" date="2021-11" db="EMBL/GenBank/DDBJ databases">
        <title>Black yeast isolated from Biological Soil Crust.</title>
        <authorList>
            <person name="Kurbessoian T."/>
        </authorList>
    </citation>
    <scope>NUCLEOTIDE SEQUENCE [LARGE SCALE GENOMIC DNA]</scope>
    <source>
        <strain evidence="2 3">CCFEE 5522</strain>
    </source>
</reference>
<evidence type="ECO:0000313" key="2">
    <source>
        <dbReference type="EMBL" id="KAK4546822.1"/>
    </source>
</evidence>
<accession>A0AAV9JMP6</accession>
<organism evidence="2 3">
    <name type="scientific">Oleoguttula mirabilis</name>
    <dbReference type="NCBI Taxonomy" id="1507867"/>
    <lineage>
        <taxon>Eukaryota</taxon>
        <taxon>Fungi</taxon>
        <taxon>Dikarya</taxon>
        <taxon>Ascomycota</taxon>
        <taxon>Pezizomycotina</taxon>
        <taxon>Dothideomycetes</taxon>
        <taxon>Dothideomycetidae</taxon>
        <taxon>Mycosphaerellales</taxon>
        <taxon>Teratosphaeriaceae</taxon>
        <taxon>Oleoguttula</taxon>
    </lineage>
</organism>
<gene>
    <name evidence="2" type="ORF">LTR36_001554</name>
</gene>
<feature type="region of interest" description="Disordered" evidence="1">
    <location>
        <begin position="76"/>
        <end position="112"/>
    </location>
</feature>
<sequence length="538" mass="59591">MGSSAGGIERAAEVAEQQLHSDQRRRAMEVLVEERAVELAGVSWEGLKRREQRAVWRSLTMRWLKKCKQALLTAGAGEQDERAVRGREVETGSGRAKQSPQANEHGEGKTTAKIEDNIAVTRTVREVDGIRRLQPWVRKYTSTRPNDEVRIRSLGTPAVMDVAAKGAQVNNAVHTGAVEADSSRAEQSRHASKDRKGETTAEVVETVAVSQEARGTHQRQHEREGRLRVPFVNRIRRVEQSRQTSDDGEGDVTVKGEETAPALQIARRRDRVCRRQRLVNEQPRIRGFDGVFVKPLRRFGPSQQPGSDGEGKATAKSEETVAASQEAGEDGVRQGHGLVTPRPIPRRIGKVFTDPIRTHISSETRTMQREQQIAHGISKSVAASRKPLEGYHLRQHQRLEGIRARIRPIAKVFMNPIRRVQLSRESRTMRWREQIAHGIWKTRLLARARARGGESASQDVWEMMREASQPGASGQAVSSAPEGDDALGGLGGAGFDGRGGVKRGEDRRGRGMDARTRRGMVQDIKEFVGSGRRGGGVS</sequence>
<dbReference type="EMBL" id="JAVFHQ010000013">
    <property type="protein sequence ID" value="KAK4546822.1"/>
    <property type="molecule type" value="Genomic_DNA"/>
</dbReference>
<protein>
    <submittedName>
        <fullName evidence="2">Uncharacterized protein</fullName>
    </submittedName>
</protein>
<feature type="region of interest" description="Disordered" evidence="1">
    <location>
        <begin position="1"/>
        <end position="23"/>
    </location>
</feature>
<feature type="compositionally biased region" description="Basic and acidic residues" evidence="1">
    <location>
        <begin position="502"/>
        <end position="516"/>
    </location>
</feature>
<feature type="compositionally biased region" description="Basic and acidic residues" evidence="1">
    <location>
        <begin position="181"/>
        <end position="199"/>
    </location>
</feature>